<evidence type="ECO:0000313" key="2">
    <source>
        <dbReference type="EMBL" id="KAF9695959.1"/>
    </source>
</evidence>
<accession>A0A8H7J132</accession>
<dbReference type="AlphaFoldDB" id="A0A8H7J132"/>
<organism evidence="2 3">
    <name type="scientific">Ascochyta lentis</name>
    <dbReference type="NCBI Taxonomy" id="205686"/>
    <lineage>
        <taxon>Eukaryota</taxon>
        <taxon>Fungi</taxon>
        <taxon>Dikarya</taxon>
        <taxon>Ascomycota</taxon>
        <taxon>Pezizomycotina</taxon>
        <taxon>Dothideomycetes</taxon>
        <taxon>Pleosporomycetidae</taxon>
        <taxon>Pleosporales</taxon>
        <taxon>Pleosporineae</taxon>
        <taxon>Didymellaceae</taxon>
        <taxon>Ascochyta</taxon>
    </lineage>
</organism>
<evidence type="ECO:0000313" key="3">
    <source>
        <dbReference type="Proteomes" id="UP000651452"/>
    </source>
</evidence>
<proteinExistence type="predicted"/>
<dbReference type="EMBL" id="RZGK01000010">
    <property type="protein sequence ID" value="KAF9695959.1"/>
    <property type="molecule type" value="Genomic_DNA"/>
</dbReference>
<sequence length="141" mass="15045">MYALINTALVSPLLLSVRTSAAAAAADLGSSSTLLSPNFRGGPPTVRFALDPAFAVVGTEAFVAGAGADPRVRPGPSKPSFDCLPQRLPIGGAGWDYRFGEKMRREELGNEVWRMEERRNAEVSLVVGERKSVAVRAVSRC</sequence>
<reference evidence="2" key="1">
    <citation type="submission" date="2018-12" db="EMBL/GenBank/DDBJ databases">
        <authorList>
            <person name="Syme R.A."/>
            <person name="Farfan-Caceres L."/>
            <person name="Lichtenzveig J."/>
        </authorList>
    </citation>
    <scope>NUCLEOTIDE SEQUENCE</scope>
    <source>
        <strain evidence="2">Al4</strain>
    </source>
</reference>
<feature type="signal peptide" evidence="1">
    <location>
        <begin position="1"/>
        <end position="25"/>
    </location>
</feature>
<gene>
    <name evidence="2" type="ORF">EKO04_005813</name>
</gene>
<dbReference type="Proteomes" id="UP000651452">
    <property type="component" value="Unassembled WGS sequence"/>
</dbReference>
<reference evidence="2" key="2">
    <citation type="submission" date="2020-09" db="EMBL/GenBank/DDBJ databases">
        <title>Reference genome assembly for Australian Ascochyta lentis isolate Al4.</title>
        <authorList>
            <person name="Lee R.C."/>
            <person name="Farfan-Caceres L.M."/>
            <person name="Debler J.W."/>
            <person name="Williams A.H."/>
            <person name="Henares B.M."/>
        </authorList>
    </citation>
    <scope>NUCLEOTIDE SEQUENCE</scope>
    <source>
        <strain evidence="2">Al4</strain>
    </source>
</reference>
<protein>
    <submittedName>
        <fullName evidence="2">Uncharacterized protein</fullName>
    </submittedName>
</protein>
<keyword evidence="1" id="KW-0732">Signal</keyword>
<name>A0A8H7J132_9PLEO</name>
<comment type="caution">
    <text evidence="2">The sequence shown here is derived from an EMBL/GenBank/DDBJ whole genome shotgun (WGS) entry which is preliminary data.</text>
</comment>
<feature type="chain" id="PRO_5034278205" evidence="1">
    <location>
        <begin position="26"/>
        <end position="141"/>
    </location>
</feature>
<keyword evidence="3" id="KW-1185">Reference proteome</keyword>
<evidence type="ECO:0000256" key="1">
    <source>
        <dbReference type="SAM" id="SignalP"/>
    </source>
</evidence>